<evidence type="ECO:0000313" key="2">
    <source>
        <dbReference type="EMBL" id="CAF1148794.1"/>
    </source>
</evidence>
<proteinExistence type="predicted"/>
<feature type="transmembrane region" description="Helical" evidence="1">
    <location>
        <begin position="507"/>
        <end position="526"/>
    </location>
</feature>
<organism evidence="2 3">
    <name type="scientific">Rotaria sordida</name>
    <dbReference type="NCBI Taxonomy" id="392033"/>
    <lineage>
        <taxon>Eukaryota</taxon>
        <taxon>Metazoa</taxon>
        <taxon>Spiralia</taxon>
        <taxon>Gnathifera</taxon>
        <taxon>Rotifera</taxon>
        <taxon>Eurotatoria</taxon>
        <taxon>Bdelloidea</taxon>
        <taxon>Philodinida</taxon>
        <taxon>Philodinidae</taxon>
        <taxon>Rotaria</taxon>
    </lineage>
</organism>
<sequence length="1168" mass="135054">MKTTNNLSNEVKISSSTKTIVSTARSHLIHTIRKFNLFSSNPLWSPSLTVNEQILSTRIFIILISISLLIVISYASLSIRTRTITLNKFSISDFEQFETLYPNTIKAPCTEVAVRYDKFLHVSAKFHQICSSPFIRKKWISSLFLYNATSHNILDFRTFAFSHYRSLGLLCQLARQAVNDAYDMFYSNRLINRYSFSRVQFNEVSSVVTVNFYRNLLTNEKRILSILSMFTSKNQLISALRTNNYMVSKPGSKMFISYDRIYKELNGTEENFCECTLRDNQCVHPAGAFYNVTLPNLEKEVEDDPSPQFQIPGLMAGCLPLEAIRQSTLECLYNQSCIDVISLQPKVSRPRALNVSLTRFPLNLTIGSLFDNYLFIESWENRSSFENYFATCAPRYLSYSFESRFYLGTIITMSLNAFGGLVIALQLITPALVKIFKLIKWKKQRTEQTTTVEPRHVQIEITNKLLKQRKQAVVIHIHRTIRNFNLFPLKNKNDPDDERIGIIATRLYIFLTIIGLITLSIYTSLLKRNKTYSVDRPSFTKFEELYSMYSSTLTCSCSYLSMSYGRIMSLSPRFHSICSSEYLKDDWLSYFGRGSIPNDTYELLLIDFRASGEWIFQMLSILCRISSETVNDAIRIFQSNRFVTMNTLSRSQFTMGTKTRMKQFEQNSIVLLFSLIRLIRSSIRTNQLIENMWMNTQTFSIYDNTTSKWSIHFQSSNLHKNSCSCSLSKECTSPIGFYLRTDTHHSEPNATVPGLVLGCYAMDSILLSTLECFYDKKCIQILLDKYDFDIVGLVSPLNKRASQIRPLQKENSRFLPNTTIREIFSNLFVEDWMYSSNYTAYYERCAPTHCTYTSDPPPVEKKFQHQEIIATRIYIFLFILCLIAVIIYSGPFSEETRSIKIPHPTMSIVEKLYQKNISSLSCPCSNAAVPYSTFLTLIPHYHSICSSEYISLSYRIDLLKKNENISLALSNHYRLIASLCRSSRRFIEYAIQMFGTRELVGVETLTHSSFDNQIKPSIPVFIRETSNYYRRVVSFIVRSFSVNQLLHIFTTNWQLSFSDENELYIIKTFPRHFPSSNCSCATSYDCSEQLTNDIVMGCFPYDGFRLSKFSNVSLGKLNNRFFIETWENYTNYTNYFQACRTSECHYTLPDKNNPIFMLTTLLGVYGGK</sequence>
<feature type="transmembrane region" description="Helical" evidence="1">
    <location>
        <begin position="405"/>
        <end position="433"/>
    </location>
</feature>
<keyword evidence="1" id="KW-1133">Transmembrane helix</keyword>
<comment type="caution">
    <text evidence="2">The sequence shown here is derived from an EMBL/GenBank/DDBJ whole genome shotgun (WGS) entry which is preliminary data.</text>
</comment>
<gene>
    <name evidence="2" type="ORF">ZHD862_LOCUS20051</name>
</gene>
<keyword evidence="1" id="KW-0472">Membrane</keyword>
<dbReference type="EMBL" id="CAJNOT010001121">
    <property type="protein sequence ID" value="CAF1148794.1"/>
    <property type="molecule type" value="Genomic_DNA"/>
</dbReference>
<reference evidence="2" key="1">
    <citation type="submission" date="2021-02" db="EMBL/GenBank/DDBJ databases">
        <authorList>
            <person name="Nowell W R."/>
        </authorList>
    </citation>
    <scope>NUCLEOTIDE SEQUENCE</scope>
</reference>
<accession>A0A814SKU3</accession>
<keyword evidence="1" id="KW-0812">Transmembrane</keyword>
<protein>
    <submittedName>
        <fullName evidence="2">Uncharacterized protein</fullName>
    </submittedName>
</protein>
<evidence type="ECO:0000313" key="3">
    <source>
        <dbReference type="Proteomes" id="UP000663864"/>
    </source>
</evidence>
<feature type="transmembrane region" description="Helical" evidence="1">
    <location>
        <begin position="59"/>
        <end position="77"/>
    </location>
</feature>
<dbReference type="Proteomes" id="UP000663864">
    <property type="component" value="Unassembled WGS sequence"/>
</dbReference>
<dbReference type="AlphaFoldDB" id="A0A814SKU3"/>
<feature type="transmembrane region" description="Helical" evidence="1">
    <location>
        <begin position="871"/>
        <end position="890"/>
    </location>
</feature>
<evidence type="ECO:0000256" key="1">
    <source>
        <dbReference type="SAM" id="Phobius"/>
    </source>
</evidence>
<name>A0A814SKU3_9BILA</name>